<dbReference type="EMBL" id="RAPQ01000012">
    <property type="protein sequence ID" value="RKD96758.1"/>
    <property type="molecule type" value="Genomic_DNA"/>
</dbReference>
<name>A0A419WMU8_9BACT</name>
<keyword evidence="2" id="KW-1185">Reference proteome</keyword>
<gene>
    <name evidence="1" type="ORF">BXY64_3704</name>
</gene>
<dbReference type="OrthoDB" id="956134at2"/>
<evidence type="ECO:0000313" key="1">
    <source>
        <dbReference type="EMBL" id="RKD96758.1"/>
    </source>
</evidence>
<dbReference type="AlphaFoldDB" id="A0A419WMU8"/>
<comment type="caution">
    <text evidence="1">The sequence shown here is derived from an EMBL/GenBank/DDBJ whole genome shotgun (WGS) entry which is preliminary data.</text>
</comment>
<sequence length="129" mass="14928">MINVNELRRGNFIKAEGFTQCVLSIFRNTVVTAKGEDEKQRSINGLHEIEPIPLTDEVMKKTEFKTDPLFINKTNRIYSLGRLLIEVKQELRKAAIYFDGTLFCYIPANLHSLQNFYFATMGEELTIKH</sequence>
<dbReference type="RefSeq" id="WP_120241414.1">
    <property type="nucleotide sequence ID" value="NZ_RAPQ01000012.1"/>
</dbReference>
<reference evidence="1 2" key="1">
    <citation type="submission" date="2018-09" db="EMBL/GenBank/DDBJ databases">
        <title>Genomic Encyclopedia of Archaeal and Bacterial Type Strains, Phase II (KMG-II): from individual species to whole genera.</title>
        <authorList>
            <person name="Goeker M."/>
        </authorList>
    </citation>
    <scope>NUCLEOTIDE SEQUENCE [LARGE SCALE GENOMIC DNA]</scope>
    <source>
        <strain evidence="1 2">DSM 21950</strain>
    </source>
</reference>
<evidence type="ECO:0000313" key="2">
    <source>
        <dbReference type="Proteomes" id="UP000284531"/>
    </source>
</evidence>
<proteinExistence type="predicted"/>
<accession>A0A419WMU8</accession>
<protein>
    <submittedName>
        <fullName evidence="1">Uncharacterized protein</fullName>
    </submittedName>
</protein>
<dbReference type="Proteomes" id="UP000284531">
    <property type="component" value="Unassembled WGS sequence"/>
</dbReference>
<organism evidence="1 2">
    <name type="scientific">Marinifilum flexuosum</name>
    <dbReference type="NCBI Taxonomy" id="1117708"/>
    <lineage>
        <taxon>Bacteria</taxon>
        <taxon>Pseudomonadati</taxon>
        <taxon>Bacteroidota</taxon>
        <taxon>Bacteroidia</taxon>
        <taxon>Marinilabiliales</taxon>
        <taxon>Marinifilaceae</taxon>
    </lineage>
</organism>